<name>A0A8N4F1H0_ELAGV</name>
<dbReference type="Gene3D" id="3.90.20.20">
    <property type="match status" value="1"/>
</dbReference>
<organism evidence="5 6">
    <name type="scientific">Elaeis guineensis var. tenera</name>
    <name type="common">Oil palm</name>
    <dbReference type="NCBI Taxonomy" id="51953"/>
    <lineage>
        <taxon>Eukaryota</taxon>
        <taxon>Viridiplantae</taxon>
        <taxon>Streptophyta</taxon>
        <taxon>Embryophyta</taxon>
        <taxon>Tracheophyta</taxon>
        <taxon>Spermatophyta</taxon>
        <taxon>Magnoliopsida</taxon>
        <taxon>Liliopsida</taxon>
        <taxon>Arecaceae</taxon>
        <taxon>Arecoideae</taxon>
        <taxon>Cocoseae</taxon>
        <taxon>Elaeidinae</taxon>
        <taxon>Elaeis</taxon>
    </lineage>
</organism>
<evidence type="ECO:0000256" key="3">
    <source>
        <dbReference type="RuleBase" id="RU004478"/>
    </source>
</evidence>
<evidence type="ECO:0000256" key="1">
    <source>
        <dbReference type="ARBA" id="ARBA00009054"/>
    </source>
</evidence>
<dbReference type="SUPFAM" id="SSF58014">
    <property type="entry name" value="Coiled-coil domain of nucleotide exchange factor GrpE"/>
    <property type="match status" value="1"/>
</dbReference>
<protein>
    <submittedName>
        <fullName evidence="6">LOW QUALITY PROTEIN: uncharacterized protein LOC105050735</fullName>
    </submittedName>
</protein>
<accession>A0A8N4F1H0</accession>
<dbReference type="GO" id="GO:0051082">
    <property type="term" value="F:unfolded protein binding"/>
    <property type="evidence" value="ECO:0007669"/>
    <property type="project" value="TreeGrafter"/>
</dbReference>
<evidence type="ECO:0000313" key="6">
    <source>
        <dbReference type="RefSeq" id="XP_029122107.1"/>
    </source>
</evidence>
<dbReference type="InterPro" id="IPR013805">
    <property type="entry name" value="GrpE_CC"/>
</dbReference>
<keyword evidence="5" id="KW-1185">Reference proteome</keyword>
<dbReference type="Pfam" id="PF01025">
    <property type="entry name" value="GrpE"/>
    <property type="match status" value="1"/>
</dbReference>
<dbReference type="GO" id="GO:0051087">
    <property type="term" value="F:protein-folding chaperone binding"/>
    <property type="evidence" value="ECO:0007669"/>
    <property type="project" value="InterPro"/>
</dbReference>
<comment type="similarity">
    <text evidence="1 3">Belongs to the GrpE family.</text>
</comment>
<gene>
    <name evidence="6" type="primary">LOC105050735</name>
</gene>
<proteinExistence type="inferred from homology"/>
<dbReference type="PANTHER" id="PTHR21237">
    <property type="entry name" value="GRPE PROTEIN"/>
    <property type="match status" value="1"/>
</dbReference>
<dbReference type="GO" id="GO:0042803">
    <property type="term" value="F:protein homodimerization activity"/>
    <property type="evidence" value="ECO:0007669"/>
    <property type="project" value="InterPro"/>
</dbReference>
<dbReference type="AlphaFoldDB" id="A0A8N4F1H0"/>
<dbReference type="PRINTS" id="PR00773">
    <property type="entry name" value="GRPEPROTEIN"/>
</dbReference>
<evidence type="ECO:0000256" key="4">
    <source>
        <dbReference type="SAM" id="MobiDB-lite"/>
    </source>
</evidence>
<evidence type="ECO:0000256" key="2">
    <source>
        <dbReference type="ARBA" id="ARBA00023186"/>
    </source>
</evidence>
<evidence type="ECO:0000313" key="5">
    <source>
        <dbReference type="Proteomes" id="UP000504607"/>
    </source>
</evidence>
<dbReference type="GO" id="GO:0009507">
    <property type="term" value="C:chloroplast"/>
    <property type="evidence" value="ECO:0007669"/>
    <property type="project" value="TreeGrafter"/>
</dbReference>
<dbReference type="GO" id="GO:0006457">
    <property type="term" value="P:protein folding"/>
    <property type="evidence" value="ECO:0007669"/>
    <property type="project" value="InterPro"/>
</dbReference>
<sequence length="181" mass="20337">MRSSIMISSQADSDDEILEEDGANDGRVVVTEENVASAVMVSLRSYKEALANNDPSKVAEIEALLQSIEAKKNSLATKVVTFSEEWSTDQGCILRISADFDNVRKRMERERLSLLTNVQGEVIERLLPVLDKFERAKDQIKVGTEEEEKINNSYHSMYKQFLEILTLLGVEAVVGHSFSYC</sequence>
<dbReference type="PANTHER" id="PTHR21237:SF27">
    <property type="entry name" value="GRPE PROTEIN HOMOLOG"/>
    <property type="match status" value="1"/>
</dbReference>
<keyword evidence="2" id="KW-0143">Chaperone</keyword>
<feature type="compositionally biased region" description="Polar residues" evidence="4">
    <location>
        <begin position="1"/>
        <end position="11"/>
    </location>
</feature>
<dbReference type="GO" id="GO:0000774">
    <property type="term" value="F:adenyl-nucleotide exchange factor activity"/>
    <property type="evidence" value="ECO:0007669"/>
    <property type="project" value="InterPro"/>
</dbReference>
<feature type="region of interest" description="Disordered" evidence="4">
    <location>
        <begin position="1"/>
        <end position="23"/>
    </location>
</feature>
<reference evidence="6" key="1">
    <citation type="submission" date="2025-08" db="UniProtKB">
        <authorList>
            <consortium name="RefSeq"/>
        </authorList>
    </citation>
    <scope>IDENTIFICATION</scope>
</reference>
<dbReference type="OrthoDB" id="201635at2759"/>
<dbReference type="RefSeq" id="XP_029122107.1">
    <property type="nucleotide sequence ID" value="XM_029266274.1"/>
</dbReference>
<dbReference type="Proteomes" id="UP000504607">
    <property type="component" value="Chromosome 8"/>
</dbReference>
<dbReference type="InterPro" id="IPR000740">
    <property type="entry name" value="GrpE"/>
</dbReference>
<feature type="compositionally biased region" description="Acidic residues" evidence="4">
    <location>
        <begin position="12"/>
        <end position="23"/>
    </location>
</feature>